<keyword evidence="1 2" id="KW-0732">Signal</keyword>
<dbReference type="Proteomes" id="UP000825729">
    <property type="component" value="Unassembled WGS sequence"/>
</dbReference>
<dbReference type="GO" id="GO:0005576">
    <property type="term" value="C:extracellular region"/>
    <property type="evidence" value="ECO:0007669"/>
    <property type="project" value="TreeGrafter"/>
</dbReference>
<gene>
    <name evidence="4" type="ORF">H6P81_019464</name>
</gene>
<dbReference type="EMBL" id="JAINDJ010000008">
    <property type="protein sequence ID" value="KAG9439299.1"/>
    <property type="molecule type" value="Genomic_DNA"/>
</dbReference>
<proteinExistence type="predicted"/>
<keyword evidence="5" id="KW-1185">Reference proteome</keyword>
<dbReference type="GO" id="GO:0009567">
    <property type="term" value="P:double fertilization forming a zygote and endosperm"/>
    <property type="evidence" value="ECO:0007669"/>
    <property type="project" value="TreeGrafter"/>
</dbReference>
<reference evidence="4 5" key="1">
    <citation type="submission" date="2021-07" db="EMBL/GenBank/DDBJ databases">
        <title>The Aristolochia fimbriata genome: insights into angiosperm evolution, floral development and chemical biosynthesis.</title>
        <authorList>
            <person name="Jiao Y."/>
        </authorList>
    </citation>
    <scope>NUCLEOTIDE SEQUENCE [LARGE SCALE GENOMIC DNA]</scope>
    <source>
        <strain evidence="4">IBCAS-2021</strain>
        <tissue evidence="4">Leaf</tissue>
    </source>
</reference>
<evidence type="ECO:0000256" key="1">
    <source>
        <dbReference type="ARBA" id="ARBA00022729"/>
    </source>
</evidence>
<dbReference type="PANTHER" id="PTHR31181">
    <property type="entry name" value="EGG CELL-SECRETED PROTEIN 1.4"/>
    <property type="match status" value="1"/>
</dbReference>
<dbReference type="GO" id="GO:2000008">
    <property type="term" value="P:regulation of protein localization to cell surface"/>
    <property type="evidence" value="ECO:0007669"/>
    <property type="project" value="TreeGrafter"/>
</dbReference>
<dbReference type="PROSITE" id="PS51257">
    <property type="entry name" value="PROKAR_LIPOPROTEIN"/>
    <property type="match status" value="1"/>
</dbReference>
<feature type="signal peptide" evidence="2">
    <location>
        <begin position="1"/>
        <end position="21"/>
    </location>
</feature>
<dbReference type="Pfam" id="PF05617">
    <property type="entry name" value="Prolamin_like"/>
    <property type="match status" value="1"/>
</dbReference>
<sequence>MGRAAATTVSILVMILAACTGISVSSAAFPPENDSRKFFFPTDPHVTECWNTFSLVPGCVEEIFRSFTTGTIGIGPSCCKVITQVADKCFPEFAGFYPFNPFLAPLIKSHCQNPSAPAPHSLLV</sequence>
<dbReference type="InterPro" id="IPR008502">
    <property type="entry name" value="Prolamin-like"/>
</dbReference>
<dbReference type="AlphaFoldDB" id="A0AAV7DTJ1"/>
<name>A0AAV7DTJ1_ARIFI</name>
<evidence type="ECO:0000259" key="3">
    <source>
        <dbReference type="Pfam" id="PF05617"/>
    </source>
</evidence>
<comment type="caution">
    <text evidence="4">The sequence shown here is derived from an EMBL/GenBank/DDBJ whole genome shotgun (WGS) entry which is preliminary data.</text>
</comment>
<evidence type="ECO:0000256" key="2">
    <source>
        <dbReference type="SAM" id="SignalP"/>
    </source>
</evidence>
<protein>
    <recommendedName>
        <fullName evidence="3">Prolamin-like domain-containing protein</fullName>
    </recommendedName>
</protein>
<dbReference type="GO" id="GO:0080155">
    <property type="term" value="P:regulation of double fertilization forming a zygote and endosperm"/>
    <property type="evidence" value="ECO:0007669"/>
    <property type="project" value="TreeGrafter"/>
</dbReference>
<dbReference type="GO" id="GO:0031982">
    <property type="term" value="C:vesicle"/>
    <property type="evidence" value="ECO:0007669"/>
    <property type="project" value="TreeGrafter"/>
</dbReference>
<feature type="chain" id="PRO_5043417451" description="Prolamin-like domain-containing protein" evidence="2">
    <location>
        <begin position="22"/>
        <end position="124"/>
    </location>
</feature>
<feature type="domain" description="Prolamin-like" evidence="3">
    <location>
        <begin position="48"/>
        <end position="111"/>
    </location>
</feature>
<evidence type="ECO:0000313" key="4">
    <source>
        <dbReference type="EMBL" id="KAG9439299.1"/>
    </source>
</evidence>
<accession>A0AAV7DTJ1</accession>
<organism evidence="4 5">
    <name type="scientific">Aristolochia fimbriata</name>
    <name type="common">White veined hardy Dutchman's pipe vine</name>
    <dbReference type="NCBI Taxonomy" id="158543"/>
    <lineage>
        <taxon>Eukaryota</taxon>
        <taxon>Viridiplantae</taxon>
        <taxon>Streptophyta</taxon>
        <taxon>Embryophyta</taxon>
        <taxon>Tracheophyta</taxon>
        <taxon>Spermatophyta</taxon>
        <taxon>Magnoliopsida</taxon>
        <taxon>Magnoliidae</taxon>
        <taxon>Piperales</taxon>
        <taxon>Aristolochiaceae</taxon>
        <taxon>Aristolochia</taxon>
    </lineage>
</organism>
<dbReference type="PANTHER" id="PTHR31181:SF67">
    <property type="entry name" value="PROLAMIN-LIKE PROTEIN (DUF1278)"/>
    <property type="match status" value="1"/>
</dbReference>
<evidence type="ECO:0000313" key="5">
    <source>
        <dbReference type="Proteomes" id="UP000825729"/>
    </source>
</evidence>